<reference evidence="2" key="1">
    <citation type="submission" date="2018-01" db="EMBL/GenBank/DDBJ databases">
        <authorList>
            <person name="Mao J.F."/>
        </authorList>
    </citation>
    <scope>NUCLEOTIDE SEQUENCE</scope>
    <source>
        <strain evidence="2">Huo1</strain>
        <tissue evidence="2">Leaf</tissue>
    </source>
</reference>
<accession>A0A8X8XGM1</accession>
<evidence type="ECO:0000313" key="3">
    <source>
        <dbReference type="Proteomes" id="UP000298416"/>
    </source>
</evidence>
<protein>
    <submittedName>
        <fullName evidence="2">Uncharacterized protein</fullName>
    </submittedName>
</protein>
<keyword evidence="3" id="KW-1185">Reference proteome</keyword>
<dbReference type="AlphaFoldDB" id="A0A8X8XGM1"/>
<feature type="compositionally biased region" description="Basic and acidic residues" evidence="1">
    <location>
        <begin position="80"/>
        <end position="93"/>
    </location>
</feature>
<reference evidence="2" key="2">
    <citation type="submission" date="2020-08" db="EMBL/GenBank/DDBJ databases">
        <title>Plant Genome Project.</title>
        <authorList>
            <person name="Zhang R.-G."/>
        </authorList>
    </citation>
    <scope>NUCLEOTIDE SEQUENCE</scope>
    <source>
        <strain evidence="2">Huo1</strain>
        <tissue evidence="2">Leaf</tissue>
    </source>
</reference>
<dbReference type="Proteomes" id="UP000298416">
    <property type="component" value="Unassembled WGS sequence"/>
</dbReference>
<evidence type="ECO:0000313" key="2">
    <source>
        <dbReference type="EMBL" id="KAG6411785.1"/>
    </source>
</evidence>
<comment type="caution">
    <text evidence="2">The sequence shown here is derived from an EMBL/GenBank/DDBJ whole genome shotgun (WGS) entry which is preliminary data.</text>
</comment>
<dbReference type="EMBL" id="PNBA02000010">
    <property type="protein sequence ID" value="KAG6411785.1"/>
    <property type="molecule type" value="Genomic_DNA"/>
</dbReference>
<feature type="region of interest" description="Disordered" evidence="1">
    <location>
        <begin position="1"/>
        <end position="124"/>
    </location>
</feature>
<gene>
    <name evidence="2" type="ORF">SASPL_129869</name>
</gene>
<proteinExistence type="predicted"/>
<evidence type="ECO:0000256" key="1">
    <source>
        <dbReference type="SAM" id="MobiDB-lite"/>
    </source>
</evidence>
<name>A0A8X8XGM1_SALSN</name>
<organism evidence="2">
    <name type="scientific">Salvia splendens</name>
    <name type="common">Scarlet sage</name>
    <dbReference type="NCBI Taxonomy" id="180675"/>
    <lineage>
        <taxon>Eukaryota</taxon>
        <taxon>Viridiplantae</taxon>
        <taxon>Streptophyta</taxon>
        <taxon>Embryophyta</taxon>
        <taxon>Tracheophyta</taxon>
        <taxon>Spermatophyta</taxon>
        <taxon>Magnoliopsida</taxon>
        <taxon>eudicotyledons</taxon>
        <taxon>Gunneridae</taxon>
        <taxon>Pentapetalae</taxon>
        <taxon>asterids</taxon>
        <taxon>lamiids</taxon>
        <taxon>Lamiales</taxon>
        <taxon>Lamiaceae</taxon>
        <taxon>Nepetoideae</taxon>
        <taxon>Mentheae</taxon>
        <taxon>Salviinae</taxon>
        <taxon>Salvia</taxon>
        <taxon>Salvia subgen. Calosphace</taxon>
        <taxon>core Calosphace</taxon>
    </lineage>
</organism>
<sequence length="211" mass="23705">MDGTPKKFPISMLSSSEESSYSEWEDELMVADSYESDSDGDDEDDGSSKKRRKIVSPAKTNQHGKDVGSSSKKIVSPAKTNRDDKEKDKDVGRSSKKIVSPAKTNCDDKEKDVGSGSKKIVSPANPDDYPRLASFLRQNHMEEELQRNWTVIGDENATKLQQRWVRIIEKQMDIAAYKLGFIIVALKQLKGILEIVHVIRHDKAFAVISVY</sequence>
<feature type="compositionally biased region" description="Low complexity" evidence="1">
    <location>
        <begin position="11"/>
        <end position="22"/>
    </location>
</feature>
<feature type="compositionally biased region" description="Acidic residues" evidence="1">
    <location>
        <begin position="23"/>
        <end position="45"/>
    </location>
</feature>